<protein>
    <recommendedName>
        <fullName evidence="1">IrrE N-terminal-like domain-containing protein</fullName>
    </recommendedName>
</protein>
<evidence type="ECO:0000259" key="1">
    <source>
        <dbReference type="Pfam" id="PF06114"/>
    </source>
</evidence>
<dbReference type="AlphaFoldDB" id="A0A1I0SUP4"/>
<sequence>MQPYDPWREIADDPTVQVVTRHALAAGLDGALVGRRIWLHRGLGQAGRRATLAHELVHLERGRPVGDARGRRREERVVEQIAARRLVSLDALVDAVRWCGTESLAELAEHLWVDVTAVRARLTALTELERRVVEAAIEANAENESDAP</sequence>
<dbReference type="EMBL" id="FOJN01000002">
    <property type="protein sequence ID" value="SFA43211.1"/>
    <property type="molecule type" value="Genomic_DNA"/>
</dbReference>
<evidence type="ECO:0000313" key="3">
    <source>
        <dbReference type="Proteomes" id="UP000182054"/>
    </source>
</evidence>
<proteinExistence type="predicted"/>
<organism evidence="2 3">
    <name type="scientific">Rhodococcoides kroppenstedtii</name>
    <dbReference type="NCBI Taxonomy" id="293050"/>
    <lineage>
        <taxon>Bacteria</taxon>
        <taxon>Bacillati</taxon>
        <taxon>Actinomycetota</taxon>
        <taxon>Actinomycetes</taxon>
        <taxon>Mycobacteriales</taxon>
        <taxon>Nocardiaceae</taxon>
        <taxon>Rhodococcoides</taxon>
    </lineage>
</organism>
<accession>A0A1I0SUP4</accession>
<reference evidence="2 3" key="1">
    <citation type="submission" date="2016-10" db="EMBL/GenBank/DDBJ databases">
        <authorList>
            <person name="de Groot N.N."/>
        </authorList>
    </citation>
    <scope>NUCLEOTIDE SEQUENCE [LARGE SCALE GENOMIC DNA]</scope>
    <source>
        <strain evidence="2 3">DSM 44908</strain>
    </source>
</reference>
<name>A0A1I0SUP4_9NOCA</name>
<dbReference type="Pfam" id="PF06114">
    <property type="entry name" value="Peptidase_M78"/>
    <property type="match status" value="1"/>
</dbReference>
<dbReference type="RefSeq" id="WP_244516401.1">
    <property type="nucleotide sequence ID" value="NZ_FOJN01000002.1"/>
</dbReference>
<dbReference type="GeneID" id="85484861"/>
<gene>
    <name evidence="2" type="ORF">SAMN05444374_102396</name>
</gene>
<dbReference type="Proteomes" id="UP000182054">
    <property type="component" value="Unassembled WGS sequence"/>
</dbReference>
<evidence type="ECO:0000313" key="2">
    <source>
        <dbReference type="EMBL" id="SFA43211.1"/>
    </source>
</evidence>
<dbReference type="InterPro" id="IPR010359">
    <property type="entry name" value="IrrE_HExxH"/>
</dbReference>
<feature type="domain" description="IrrE N-terminal-like" evidence="1">
    <location>
        <begin position="34"/>
        <end position="123"/>
    </location>
</feature>